<dbReference type="Pfam" id="PF07833">
    <property type="entry name" value="Cu_amine_oxidN1"/>
    <property type="match status" value="1"/>
</dbReference>
<feature type="domain" description="LysM" evidence="1">
    <location>
        <begin position="240"/>
        <end position="283"/>
    </location>
</feature>
<dbReference type="InterPro" id="IPR036582">
    <property type="entry name" value="Mao_N_sf"/>
</dbReference>
<name>A0A4Q0VNE5_9BACI</name>
<evidence type="ECO:0000313" key="3">
    <source>
        <dbReference type="Proteomes" id="UP000290649"/>
    </source>
</evidence>
<dbReference type="PROSITE" id="PS51782">
    <property type="entry name" value="LYSM"/>
    <property type="match status" value="2"/>
</dbReference>
<dbReference type="SMART" id="SM00257">
    <property type="entry name" value="LysM"/>
    <property type="match status" value="2"/>
</dbReference>
<evidence type="ECO:0000313" key="2">
    <source>
        <dbReference type="EMBL" id="RXI96673.1"/>
    </source>
</evidence>
<organism evidence="2 3">
    <name type="scientific">Anaerobacillus alkaliphilus</name>
    <dbReference type="NCBI Taxonomy" id="1548597"/>
    <lineage>
        <taxon>Bacteria</taxon>
        <taxon>Bacillati</taxon>
        <taxon>Bacillota</taxon>
        <taxon>Bacilli</taxon>
        <taxon>Bacillales</taxon>
        <taxon>Bacillaceae</taxon>
        <taxon>Anaerobacillus</taxon>
    </lineage>
</organism>
<dbReference type="Proteomes" id="UP000290649">
    <property type="component" value="Unassembled WGS sequence"/>
</dbReference>
<dbReference type="InterPro" id="IPR036779">
    <property type="entry name" value="LysM_dom_sf"/>
</dbReference>
<feature type="domain" description="LysM" evidence="1">
    <location>
        <begin position="299"/>
        <end position="343"/>
    </location>
</feature>
<dbReference type="Gene3D" id="3.10.350.10">
    <property type="entry name" value="LysM domain"/>
    <property type="match status" value="2"/>
</dbReference>
<gene>
    <name evidence="2" type="ORF">DS745_23530</name>
</gene>
<dbReference type="Gene3D" id="3.30.457.10">
    <property type="entry name" value="Copper amine oxidase-like, N-terminal domain"/>
    <property type="match status" value="1"/>
</dbReference>
<accession>A0A4Q0VNE5</accession>
<reference evidence="2 3" key="1">
    <citation type="journal article" date="2019" name="Int. J. Syst. Evol. Microbiol.">
        <title>Anaerobacillus alkaliphilus sp. nov., a novel alkaliphilic and moderately halophilic bacterium.</title>
        <authorList>
            <person name="Borsodi A.K."/>
            <person name="Aszalos J.M."/>
            <person name="Bihari P."/>
            <person name="Nagy I."/>
            <person name="Schumann P."/>
            <person name="Sproer C."/>
            <person name="Kovacs A.L."/>
            <person name="Boka K."/>
            <person name="Dobosy P."/>
            <person name="Ovari M."/>
            <person name="Szili-Kovacs T."/>
            <person name="Toth E."/>
        </authorList>
    </citation>
    <scope>NUCLEOTIDE SEQUENCE [LARGE SCALE GENOMIC DNA]</scope>
    <source>
        <strain evidence="2 3">B16-10</strain>
    </source>
</reference>
<evidence type="ECO:0000259" key="1">
    <source>
        <dbReference type="PROSITE" id="PS51782"/>
    </source>
</evidence>
<dbReference type="CDD" id="cd00118">
    <property type="entry name" value="LysM"/>
    <property type="match status" value="2"/>
</dbReference>
<protein>
    <submittedName>
        <fullName evidence="2">LysM peptidoglycan-binding domain-containing protein</fullName>
    </submittedName>
</protein>
<dbReference type="SUPFAM" id="SSF54106">
    <property type="entry name" value="LysM domain"/>
    <property type="match status" value="2"/>
</dbReference>
<dbReference type="PANTHER" id="PTHR33734:SF22">
    <property type="entry name" value="MEMBRANE-BOUND LYTIC MUREIN TRANSGLYCOSYLASE D"/>
    <property type="match status" value="1"/>
</dbReference>
<dbReference type="SUPFAM" id="SSF55383">
    <property type="entry name" value="Copper amine oxidase, domain N"/>
    <property type="match status" value="1"/>
</dbReference>
<keyword evidence="3" id="KW-1185">Reference proteome</keyword>
<proteinExistence type="predicted"/>
<dbReference type="EMBL" id="QOUX01000047">
    <property type="protein sequence ID" value="RXI96673.1"/>
    <property type="molecule type" value="Genomic_DNA"/>
</dbReference>
<dbReference type="Pfam" id="PF01476">
    <property type="entry name" value="LysM"/>
    <property type="match status" value="2"/>
</dbReference>
<dbReference type="GO" id="GO:0008932">
    <property type="term" value="F:lytic endotransglycosylase activity"/>
    <property type="evidence" value="ECO:0007669"/>
    <property type="project" value="TreeGrafter"/>
</dbReference>
<dbReference type="InterPro" id="IPR018392">
    <property type="entry name" value="LysM"/>
</dbReference>
<sequence length="490" mass="54071">MYIGRMKTVDIVEHYELKKINEHEYALIIYLDSYFFEFSDELPSNRDLQDNLIVSAKKMIAERFPDVRIVVLKLVISGVTIATIPLSGGTLASASTTHNITSTAQTQSAIAPRIVLNGNQLNTQAVIINGSTFVPIRAVSESLGATVGWNSQTRTVTIQQPNQRVSFVVGSTVATVNGQAVTTPASFIMNGSTMVPLRFVSETLGLRVDWNGTTRTVTLTSPDHVTIQTPSIQEATSGTITYVVAPGDSLWKIANQFQVTVEAIRQENNLSSDVIQVGQRLLIPGAATSQVEGVTVTFITHTVRSGDNIWNLSQQYGIPHNELLRVNNLTERSILSIGQQLRIPVYNVPVKPVVSARHGELLDWWTEARYVFPTGKVATITDFQTGRQFQVRHTMGGNHADSEPLTARDAQIMREIWGGSYSWTPRAIIVEVDGRRLAAAMHSFPHGDQVIRDNNYNGHFCIHFLNSLRHSDSLVQDSMQVQVQIAAGVR</sequence>
<dbReference type="AlphaFoldDB" id="A0A4Q0VNE5"/>
<comment type="caution">
    <text evidence="2">The sequence shown here is derived from an EMBL/GenBank/DDBJ whole genome shotgun (WGS) entry which is preliminary data.</text>
</comment>
<dbReference type="InterPro" id="IPR012854">
    <property type="entry name" value="Cu_amine_oxidase-like_N"/>
</dbReference>
<dbReference type="PANTHER" id="PTHR33734">
    <property type="entry name" value="LYSM DOMAIN-CONTAINING GPI-ANCHORED PROTEIN 2"/>
    <property type="match status" value="1"/>
</dbReference>